<dbReference type="Gene3D" id="3.40.50.720">
    <property type="entry name" value="NAD(P)-binding Rossmann-like Domain"/>
    <property type="match status" value="1"/>
</dbReference>
<name>A0A7D5UWP1_9HYPO</name>
<dbReference type="EMBL" id="CP058934">
    <property type="protein sequence ID" value="QLI68790.1"/>
    <property type="molecule type" value="Genomic_DNA"/>
</dbReference>
<dbReference type="GeneID" id="90967836"/>
<sequence>MQRDAIVHTGVDADTIGRFGAAAFLGPERFDKQEIELVDEFSTVDKVLGKLGRATGRELQMVYMTDEKIAEGSNLFVTGMLMMKGLAECVESWIWRG</sequence>
<evidence type="ECO:0000313" key="2">
    <source>
        <dbReference type="Proteomes" id="UP000510686"/>
    </source>
</evidence>
<gene>
    <name evidence="1" type="ORF">G6M90_00g061230</name>
</gene>
<keyword evidence="2" id="KW-1185">Reference proteome</keyword>
<dbReference type="AlphaFoldDB" id="A0A7D5UWP1"/>
<protein>
    <submittedName>
        <fullName evidence="1">Uncharacterized protein</fullName>
    </submittedName>
</protein>
<dbReference type="Proteomes" id="UP000510686">
    <property type="component" value="Chromosome 3"/>
</dbReference>
<dbReference type="KEGG" id="mbrn:90967836"/>
<dbReference type="InterPro" id="IPR036291">
    <property type="entry name" value="NAD(P)-bd_dom_sf"/>
</dbReference>
<proteinExistence type="predicted"/>
<dbReference type="SUPFAM" id="SSF51735">
    <property type="entry name" value="NAD(P)-binding Rossmann-fold domains"/>
    <property type="match status" value="1"/>
</dbReference>
<reference evidence="1 2" key="1">
    <citation type="submission" date="2020-07" db="EMBL/GenBank/DDBJ databases">
        <title>Telomere length de novo assembly of all 7 chromosomes of the fungus, Metarhizium brunneum, using a novel assembly pipeline.</title>
        <authorList>
            <person name="Saud z."/>
            <person name="Kortsinoglou A."/>
            <person name="Kouvelis V.N."/>
            <person name="Butt T.M."/>
        </authorList>
    </citation>
    <scope>NUCLEOTIDE SEQUENCE [LARGE SCALE GENOMIC DNA]</scope>
    <source>
        <strain evidence="1 2">4556</strain>
    </source>
</reference>
<organism evidence="1 2">
    <name type="scientific">Metarhizium brunneum</name>
    <dbReference type="NCBI Taxonomy" id="500148"/>
    <lineage>
        <taxon>Eukaryota</taxon>
        <taxon>Fungi</taxon>
        <taxon>Dikarya</taxon>
        <taxon>Ascomycota</taxon>
        <taxon>Pezizomycotina</taxon>
        <taxon>Sordariomycetes</taxon>
        <taxon>Hypocreomycetidae</taxon>
        <taxon>Hypocreales</taxon>
        <taxon>Clavicipitaceae</taxon>
        <taxon>Metarhizium</taxon>
    </lineage>
</organism>
<evidence type="ECO:0000313" key="1">
    <source>
        <dbReference type="EMBL" id="QLI68790.1"/>
    </source>
</evidence>
<accession>A0A7D5UWP1</accession>
<dbReference type="RefSeq" id="XP_065986669.1">
    <property type="nucleotide sequence ID" value="XM_066130717.1"/>
</dbReference>
<dbReference type="OrthoDB" id="300709at2759"/>